<dbReference type="Gene3D" id="2.60.120.620">
    <property type="entry name" value="q2cbj1_9rhob like domain"/>
    <property type="match status" value="1"/>
</dbReference>
<feature type="non-terminal residue" evidence="1">
    <location>
        <position position="1"/>
    </location>
</feature>
<name>A0A381TM54_9ZZZZ</name>
<dbReference type="GO" id="GO:0016491">
    <property type="term" value="F:oxidoreductase activity"/>
    <property type="evidence" value="ECO:0007669"/>
    <property type="project" value="UniProtKB-ARBA"/>
</dbReference>
<organism evidence="1">
    <name type="scientific">marine metagenome</name>
    <dbReference type="NCBI Taxonomy" id="408172"/>
    <lineage>
        <taxon>unclassified sequences</taxon>
        <taxon>metagenomes</taxon>
        <taxon>ecological metagenomes</taxon>
    </lineage>
</organism>
<feature type="non-terminal residue" evidence="1">
    <location>
        <position position="235"/>
    </location>
</feature>
<evidence type="ECO:0008006" key="2">
    <source>
        <dbReference type="Google" id="ProtNLM"/>
    </source>
</evidence>
<dbReference type="EMBL" id="UINC01004828">
    <property type="protein sequence ID" value="SVA17145.1"/>
    <property type="molecule type" value="Genomic_DNA"/>
</dbReference>
<sequence>VPALSNLERESWERDGFVIVPGFADGATCAALWERTVAISRTADAGGDVGDAQVLLEPVPDPSAVLPEEKVGKVFRLHHEPGVHADLAHDPGLGDLLGDLLGEDVDCFLSQFIFKNRRSLGQPLHQDAWYFRMTPSDQVGAWLAVTEATLENGPLWVLPGSHREPLHDVESDRRPGAQLGYVEITDHDIDGAIPVLLDPGDLLLFHAHLMHRSTDNFTEAPRAAMVYHFGSSGTH</sequence>
<accession>A0A381TM54</accession>
<dbReference type="InterPro" id="IPR008775">
    <property type="entry name" value="Phytyl_CoA_dOase-like"/>
</dbReference>
<evidence type="ECO:0000313" key="1">
    <source>
        <dbReference type="EMBL" id="SVA17145.1"/>
    </source>
</evidence>
<dbReference type="GO" id="GO:0046872">
    <property type="term" value="F:metal ion binding"/>
    <property type="evidence" value="ECO:0007669"/>
    <property type="project" value="UniProtKB-ARBA"/>
</dbReference>
<dbReference type="Pfam" id="PF05721">
    <property type="entry name" value="PhyH"/>
    <property type="match status" value="1"/>
</dbReference>
<protein>
    <recommendedName>
        <fullName evidence="2">Phytanoyl-CoA dioxygenase</fullName>
    </recommendedName>
</protein>
<dbReference type="PANTHER" id="PTHR20883:SF48">
    <property type="entry name" value="ECTOINE DIOXYGENASE"/>
    <property type="match status" value="1"/>
</dbReference>
<reference evidence="1" key="1">
    <citation type="submission" date="2018-05" db="EMBL/GenBank/DDBJ databases">
        <authorList>
            <person name="Lanie J.A."/>
            <person name="Ng W.-L."/>
            <person name="Kazmierczak K.M."/>
            <person name="Andrzejewski T.M."/>
            <person name="Davidsen T.M."/>
            <person name="Wayne K.J."/>
            <person name="Tettelin H."/>
            <person name="Glass J.I."/>
            <person name="Rusch D."/>
            <person name="Podicherti R."/>
            <person name="Tsui H.-C.T."/>
            <person name="Winkler M.E."/>
        </authorList>
    </citation>
    <scope>NUCLEOTIDE SEQUENCE</scope>
</reference>
<dbReference type="PANTHER" id="PTHR20883">
    <property type="entry name" value="PHYTANOYL-COA DIOXYGENASE DOMAIN CONTAINING 1"/>
    <property type="match status" value="1"/>
</dbReference>
<proteinExistence type="predicted"/>
<dbReference type="AlphaFoldDB" id="A0A381TM54"/>
<gene>
    <name evidence="1" type="ORF">METZ01_LOCUS69999</name>
</gene>
<dbReference type="SUPFAM" id="SSF51197">
    <property type="entry name" value="Clavaminate synthase-like"/>
    <property type="match status" value="1"/>
</dbReference>